<feature type="compositionally biased region" description="Polar residues" evidence="1">
    <location>
        <begin position="882"/>
        <end position="891"/>
    </location>
</feature>
<accession>A0A5C6DK88</accession>
<dbReference type="EMBL" id="SJPV01000006">
    <property type="protein sequence ID" value="TWU36021.1"/>
    <property type="molecule type" value="Genomic_DNA"/>
</dbReference>
<dbReference type="Proteomes" id="UP000319143">
    <property type="component" value="Unassembled WGS sequence"/>
</dbReference>
<sequence>MPQKPKKSIDFTAIKQAAEGRWGDIISALTPLPRDVLTKRGDDHPCPVCDGKTVIWPADDAETTGSIACRNCTGNKPTGDGIGTVAAFNGITQGEAAKLVAGYLGIAGEQSNPPERDIIAEVCRDKRMPIDAFKQFNPTIEKRGRNKNPVARVPVYNESGVVHSYYDFAPGHKGWFARGGGMAGMFFPGRLPKPGETWHIVEGCKDAAALIGLGFNAAGLPTSFLADKYAQLFQGVNVVIVPDLDNAGQNGAQRTGGNLKGIAASVRIARLPGEMVEKHGEDVRDVLRRTGGDKSVRDAIAAAEPWAPRDGEHDPKDGRPEVLVTLNYGWCVDQVTTTLGKLGWSTPWIPQTKRERLKLYQRCGVLVHVVTEDDPTEISGHVTMPAGTPRIRPLPMGQLPLRIADACQLVVEKVTDEGIEIAATPPPRWLIEGVFTRGEYGRDVPTLTGIIAAPTLRADGTILQATGYDAKTGLLHVPGDKFEKVPEKPSQTDAQRAAKELLEVVADFEWCDDADKSAWLALVLSQIGRSAISGCVPMFAITATTRGSGKSLLSDASSVIAFGRPAARKPYSRDDEEQRKAITATAIEALQAVLLDNVDKELGGAALDAALTATTWSDRVLGSSKTTGDLPLRTIWSATGNNLRFGTDLARRVLPIRLQPTVENPEERTDFEHADLLGWVRENRPRLAVAALTILRAYFVAGRPQQPGGAWGSYEAWSALVRGAIVWTGLADPLATRETAKADDSSGSIVRGLVGGLLEVDQHGDGMTVREIVKELNRDDNADRFPTLRDAVAEVATTRGTIDQRRLGYALRKYRGRIANGWQIVAESGHGGILRWLAKPVRTENGCDGGDGGDKNPRPYVREVCVSHPHTHSTHKEHTHGSVGNSGETCQPSQPSPPSSKNPLPCPRCGGDMEPAEIVVNGYRNYDCTTPSCGHVKPVKVQAEGQEAKA</sequence>
<dbReference type="InterPro" id="IPR034154">
    <property type="entry name" value="TOPRIM_DnaG/twinkle"/>
</dbReference>
<comment type="caution">
    <text evidence="2">The sequence shown here is derived from an EMBL/GenBank/DDBJ whole genome shotgun (WGS) entry which is preliminary data.</text>
</comment>
<keyword evidence="3" id="KW-1185">Reference proteome</keyword>
<evidence type="ECO:0008006" key="4">
    <source>
        <dbReference type="Google" id="ProtNLM"/>
    </source>
</evidence>
<evidence type="ECO:0000313" key="3">
    <source>
        <dbReference type="Proteomes" id="UP000319143"/>
    </source>
</evidence>
<protein>
    <recommendedName>
        <fullName evidence="4">Zinc-binding domain of primase-helicase</fullName>
    </recommendedName>
</protein>
<gene>
    <name evidence="2" type="ORF">Poly41_37740</name>
</gene>
<dbReference type="OrthoDB" id="123525at2"/>
<dbReference type="CDD" id="cd01029">
    <property type="entry name" value="TOPRIM_primases"/>
    <property type="match status" value="1"/>
</dbReference>
<feature type="compositionally biased region" description="Pro residues" evidence="1">
    <location>
        <begin position="894"/>
        <end position="906"/>
    </location>
</feature>
<dbReference type="RefSeq" id="WP_146528073.1">
    <property type="nucleotide sequence ID" value="NZ_SJPV01000006.1"/>
</dbReference>
<evidence type="ECO:0000256" key="1">
    <source>
        <dbReference type="SAM" id="MobiDB-lite"/>
    </source>
</evidence>
<proteinExistence type="predicted"/>
<organism evidence="2 3">
    <name type="scientific">Novipirellula artificiosorum</name>
    <dbReference type="NCBI Taxonomy" id="2528016"/>
    <lineage>
        <taxon>Bacteria</taxon>
        <taxon>Pseudomonadati</taxon>
        <taxon>Planctomycetota</taxon>
        <taxon>Planctomycetia</taxon>
        <taxon>Pirellulales</taxon>
        <taxon>Pirellulaceae</taxon>
        <taxon>Novipirellula</taxon>
    </lineage>
</organism>
<dbReference type="AlphaFoldDB" id="A0A5C6DK88"/>
<dbReference type="SUPFAM" id="SSF56731">
    <property type="entry name" value="DNA primase core"/>
    <property type="match status" value="1"/>
</dbReference>
<reference evidence="2 3" key="1">
    <citation type="submission" date="2019-02" db="EMBL/GenBank/DDBJ databases">
        <title>Deep-cultivation of Planctomycetes and their phenomic and genomic characterization uncovers novel biology.</title>
        <authorList>
            <person name="Wiegand S."/>
            <person name="Jogler M."/>
            <person name="Boedeker C."/>
            <person name="Pinto D."/>
            <person name="Vollmers J."/>
            <person name="Rivas-Marin E."/>
            <person name="Kohn T."/>
            <person name="Peeters S.H."/>
            <person name="Heuer A."/>
            <person name="Rast P."/>
            <person name="Oberbeckmann S."/>
            <person name="Bunk B."/>
            <person name="Jeske O."/>
            <person name="Meyerdierks A."/>
            <person name="Storesund J.E."/>
            <person name="Kallscheuer N."/>
            <person name="Luecker S."/>
            <person name="Lage O.M."/>
            <person name="Pohl T."/>
            <person name="Merkel B.J."/>
            <person name="Hornburger P."/>
            <person name="Mueller R.-W."/>
            <person name="Bruemmer F."/>
            <person name="Labrenz M."/>
            <person name="Spormann A.M."/>
            <person name="Op Den Camp H."/>
            <person name="Overmann J."/>
            <person name="Amann R."/>
            <person name="Jetten M.S.M."/>
            <person name="Mascher T."/>
            <person name="Medema M.H."/>
            <person name="Devos D.P."/>
            <person name="Kaster A.-K."/>
            <person name="Ovreas L."/>
            <person name="Rohde M."/>
            <person name="Galperin M.Y."/>
            <person name="Jogler C."/>
        </authorList>
    </citation>
    <scope>NUCLEOTIDE SEQUENCE [LARGE SCALE GENOMIC DNA]</scope>
    <source>
        <strain evidence="2 3">Poly41</strain>
    </source>
</reference>
<name>A0A5C6DK88_9BACT</name>
<feature type="region of interest" description="Disordered" evidence="1">
    <location>
        <begin position="869"/>
        <end position="906"/>
    </location>
</feature>
<dbReference type="Gene3D" id="3.40.1360.10">
    <property type="match status" value="1"/>
</dbReference>
<evidence type="ECO:0000313" key="2">
    <source>
        <dbReference type="EMBL" id="TWU36021.1"/>
    </source>
</evidence>